<reference evidence="8 9" key="1">
    <citation type="submission" date="2020-04" db="EMBL/GenBank/DDBJ databases">
        <authorList>
            <person name="Klaysubun C."/>
            <person name="Duangmal K."/>
            <person name="Lipun K."/>
        </authorList>
    </citation>
    <scope>NUCLEOTIDE SEQUENCE [LARGE SCALE GENOMIC DNA]</scope>
    <source>
        <strain evidence="8 9">K10HN5</strain>
    </source>
</reference>
<keyword evidence="4 6" id="KW-0378">Hydrolase</keyword>
<sequence>MLRGLPPGASAIDPVLDRLLAERIVFLGGEVDDDVAYRITAQLLLLAAQDPDTDITFYIDCPGGTVTAAMAVYDTMQLIRPDVATWAVGVAASAGQFLLSAGAPGKRHALAHARILTHSPSAGAGGTATEIAVRAGVFGELKRQIAELTARHTGQSVATVTADTDADRWFTAEQARDYGLIDHVVGATG</sequence>
<comment type="subcellular location">
    <subcellularLocation>
        <location evidence="6">Cytoplasm</location>
    </subcellularLocation>
</comment>
<comment type="caution">
    <text evidence="8">The sequence shown here is derived from an EMBL/GenBank/DDBJ whole genome shotgun (WGS) entry which is preliminary data.</text>
</comment>
<dbReference type="EC" id="3.4.21.92" evidence="6"/>
<dbReference type="SUPFAM" id="SSF52096">
    <property type="entry name" value="ClpP/crotonase"/>
    <property type="match status" value="1"/>
</dbReference>
<evidence type="ECO:0000256" key="5">
    <source>
        <dbReference type="ARBA" id="ARBA00022825"/>
    </source>
</evidence>
<gene>
    <name evidence="6" type="primary">clpP</name>
    <name evidence="8" type="ORF">HF526_07565</name>
</gene>
<comment type="similarity">
    <text evidence="1 6 7">Belongs to the peptidase S14 family.</text>
</comment>
<dbReference type="PANTHER" id="PTHR10381">
    <property type="entry name" value="ATP-DEPENDENT CLP PROTEASE PROTEOLYTIC SUBUNIT"/>
    <property type="match status" value="1"/>
</dbReference>
<evidence type="ECO:0000256" key="3">
    <source>
        <dbReference type="ARBA" id="ARBA00022670"/>
    </source>
</evidence>
<evidence type="ECO:0000256" key="7">
    <source>
        <dbReference type="RuleBase" id="RU003567"/>
    </source>
</evidence>
<dbReference type="Proteomes" id="UP000820669">
    <property type="component" value="Unassembled WGS sequence"/>
</dbReference>
<dbReference type="Pfam" id="PF00574">
    <property type="entry name" value="CLP_protease"/>
    <property type="match status" value="1"/>
</dbReference>
<evidence type="ECO:0000256" key="4">
    <source>
        <dbReference type="ARBA" id="ARBA00022801"/>
    </source>
</evidence>
<evidence type="ECO:0000313" key="9">
    <source>
        <dbReference type="Proteomes" id="UP000820669"/>
    </source>
</evidence>
<proteinExistence type="inferred from homology"/>
<comment type="function">
    <text evidence="6">Cleaves peptides in various proteins in a process that requires ATP hydrolysis. Has a chymotrypsin-like activity. Plays a major role in the degradation of misfolded proteins.</text>
</comment>
<dbReference type="InterPro" id="IPR023562">
    <property type="entry name" value="ClpP/TepA"/>
</dbReference>
<keyword evidence="2 6" id="KW-0963">Cytoplasm</keyword>
<dbReference type="InterPro" id="IPR001907">
    <property type="entry name" value="ClpP"/>
</dbReference>
<dbReference type="Gene3D" id="3.90.226.10">
    <property type="entry name" value="2-enoyl-CoA Hydratase, Chain A, domain 1"/>
    <property type="match status" value="1"/>
</dbReference>
<evidence type="ECO:0000256" key="6">
    <source>
        <dbReference type="HAMAP-Rule" id="MF_00444"/>
    </source>
</evidence>
<accession>A0ABX1S8H6</accession>
<dbReference type="RefSeq" id="WP_169380732.1">
    <property type="nucleotide sequence ID" value="NZ_JAAXLA010000010.1"/>
</dbReference>
<comment type="subunit">
    <text evidence="6">Fourteen ClpP subunits assemble into 2 heptameric rings which stack back to back to give a disk-like structure with a central cavity, resembling the structure of eukaryotic proteasomes.</text>
</comment>
<evidence type="ECO:0000256" key="1">
    <source>
        <dbReference type="ARBA" id="ARBA00007039"/>
    </source>
</evidence>
<dbReference type="PANTHER" id="PTHR10381:SF70">
    <property type="entry name" value="ATP-DEPENDENT CLP PROTEASE PROTEOLYTIC SUBUNIT"/>
    <property type="match status" value="1"/>
</dbReference>
<dbReference type="EMBL" id="JAAXLA010000010">
    <property type="protein sequence ID" value="NMH97172.1"/>
    <property type="molecule type" value="Genomic_DNA"/>
</dbReference>
<dbReference type="GO" id="GO:0008233">
    <property type="term" value="F:peptidase activity"/>
    <property type="evidence" value="ECO:0007669"/>
    <property type="project" value="UniProtKB-KW"/>
</dbReference>
<feature type="active site" description="Nucleophile" evidence="6">
    <location>
        <position position="93"/>
    </location>
</feature>
<evidence type="ECO:0000313" key="8">
    <source>
        <dbReference type="EMBL" id="NMH97172.1"/>
    </source>
</evidence>
<dbReference type="InterPro" id="IPR029045">
    <property type="entry name" value="ClpP/crotonase-like_dom_sf"/>
</dbReference>
<evidence type="ECO:0000256" key="2">
    <source>
        <dbReference type="ARBA" id="ARBA00022490"/>
    </source>
</evidence>
<organism evidence="8 9">
    <name type="scientific">Pseudonocardia acidicola</name>
    <dbReference type="NCBI Taxonomy" id="2724939"/>
    <lineage>
        <taxon>Bacteria</taxon>
        <taxon>Bacillati</taxon>
        <taxon>Actinomycetota</taxon>
        <taxon>Actinomycetes</taxon>
        <taxon>Pseudonocardiales</taxon>
        <taxon>Pseudonocardiaceae</taxon>
        <taxon>Pseudonocardia</taxon>
    </lineage>
</organism>
<name>A0ABX1S8H6_9PSEU</name>
<keyword evidence="5 6" id="KW-0720">Serine protease</keyword>
<dbReference type="PRINTS" id="PR00127">
    <property type="entry name" value="CLPPROTEASEP"/>
</dbReference>
<feature type="active site" evidence="6">
    <location>
        <position position="118"/>
    </location>
</feature>
<dbReference type="HAMAP" id="MF_00444">
    <property type="entry name" value="ClpP"/>
    <property type="match status" value="1"/>
</dbReference>
<dbReference type="CDD" id="cd07017">
    <property type="entry name" value="S14_ClpP_2"/>
    <property type="match status" value="1"/>
</dbReference>
<keyword evidence="9" id="KW-1185">Reference proteome</keyword>
<keyword evidence="3 6" id="KW-0645">Protease</keyword>
<comment type="catalytic activity">
    <reaction evidence="6">
        <text>Hydrolysis of proteins to small peptides in the presence of ATP and magnesium. alpha-casein is the usual test substrate. In the absence of ATP, only oligopeptides shorter than five residues are hydrolyzed (such as succinyl-Leu-Tyr-|-NHMec, and Leu-Tyr-Leu-|-Tyr-Trp, in which cleavage of the -Tyr-|-Leu- and -Tyr-|-Trp bonds also occurs).</text>
        <dbReference type="EC" id="3.4.21.92"/>
    </reaction>
</comment>
<protein>
    <recommendedName>
        <fullName evidence="6 7">ATP-dependent Clp protease proteolytic subunit</fullName>
        <ecNumber evidence="6">3.4.21.92</ecNumber>
    </recommendedName>
    <alternativeName>
        <fullName evidence="6">Endopeptidase Clp</fullName>
    </alternativeName>
</protein>
<dbReference type="GO" id="GO:0006508">
    <property type="term" value="P:proteolysis"/>
    <property type="evidence" value="ECO:0007669"/>
    <property type="project" value="UniProtKB-KW"/>
</dbReference>